<comment type="caution">
    <text evidence="2">The sequence shown here is derived from an EMBL/GenBank/DDBJ whole genome shotgun (WGS) entry which is preliminary data.</text>
</comment>
<dbReference type="InterPro" id="IPR036249">
    <property type="entry name" value="Thioredoxin-like_sf"/>
</dbReference>
<protein>
    <submittedName>
        <fullName evidence="2">Alkyl hydroperoxide reductase</fullName>
    </submittedName>
</protein>
<dbReference type="GO" id="GO:0016491">
    <property type="term" value="F:oxidoreductase activity"/>
    <property type="evidence" value="ECO:0007669"/>
    <property type="project" value="InterPro"/>
</dbReference>
<proteinExistence type="predicted"/>
<dbReference type="SUPFAM" id="SSF52833">
    <property type="entry name" value="Thioredoxin-like"/>
    <property type="match status" value="1"/>
</dbReference>
<name>A0A1E7Q352_9GAMM</name>
<dbReference type="STRING" id="1628148.BI198_02450"/>
<dbReference type="InterPro" id="IPR050553">
    <property type="entry name" value="Thioredoxin_ResA/DsbE_sf"/>
</dbReference>
<dbReference type="OrthoDB" id="9811352at2"/>
<dbReference type="EMBL" id="MKEK01000001">
    <property type="protein sequence ID" value="OEY68559.1"/>
    <property type="molecule type" value="Genomic_DNA"/>
</dbReference>
<organism evidence="2 3">
    <name type="scientific">Rheinheimera salexigens</name>
    <dbReference type="NCBI Taxonomy" id="1628148"/>
    <lineage>
        <taxon>Bacteria</taxon>
        <taxon>Pseudomonadati</taxon>
        <taxon>Pseudomonadota</taxon>
        <taxon>Gammaproteobacteria</taxon>
        <taxon>Chromatiales</taxon>
        <taxon>Chromatiaceae</taxon>
        <taxon>Rheinheimera</taxon>
    </lineage>
</organism>
<accession>A0A1E7Q352</accession>
<dbReference type="InterPro" id="IPR000866">
    <property type="entry name" value="AhpC/TSA"/>
</dbReference>
<sequence length="161" mass="17967">MTQPNNYPLAPELETCAWFNTEQPLLLGALQGKIIALFAFQMLCPGCVSHSLPQASALQKLYPTTQLQVIGLHTVFEHHQIMTIEALQVFIAEYALRFAIAVDQPSTIESQPLTMTKYQLQGTPSIVLIDKQGRVRLKHFGHIHDLQLGIIIGRLLAEPNN</sequence>
<feature type="domain" description="Alkyl hydroperoxide reductase subunit C/ Thiol specific antioxidant" evidence="1">
    <location>
        <begin position="23"/>
        <end position="136"/>
    </location>
</feature>
<dbReference type="GO" id="GO:0016209">
    <property type="term" value="F:antioxidant activity"/>
    <property type="evidence" value="ECO:0007669"/>
    <property type="project" value="InterPro"/>
</dbReference>
<dbReference type="PANTHER" id="PTHR42852">
    <property type="entry name" value="THIOL:DISULFIDE INTERCHANGE PROTEIN DSBE"/>
    <property type="match status" value="1"/>
</dbReference>
<dbReference type="AlphaFoldDB" id="A0A1E7Q352"/>
<evidence type="ECO:0000313" key="3">
    <source>
        <dbReference type="Proteomes" id="UP000242258"/>
    </source>
</evidence>
<dbReference type="Proteomes" id="UP000242258">
    <property type="component" value="Unassembled WGS sequence"/>
</dbReference>
<evidence type="ECO:0000313" key="2">
    <source>
        <dbReference type="EMBL" id="OEY68559.1"/>
    </source>
</evidence>
<dbReference type="Pfam" id="PF00578">
    <property type="entry name" value="AhpC-TSA"/>
    <property type="match status" value="1"/>
</dbReference>
<dbReference type="PANTHER" id="PTHR42852:SF13">
    <property type="entry name" value="PROTEIN DIPZ"/>
    <property type="match status" value="1"/>
</dbReference>
<gene>
    <name evidence="2" type="ORF">BI198_02450</name>
</gene>
<dbReference type="Gene3D" id="3.40.30.10">
    <property type="entry name" value="Glutaredoxin"/>
    <property type="match status" value="1"/>
</dbReference>
<reference evidence="3" key="1">
    <citation type="submission" date="2016-09" db="EMBL/GenBank/DDBJ databases">
        <authorList>
            <person name="Wan X."/>
            <person name="Hou S."/>
        </authorList>
    </citation>
    <scope>NUCLEOTIDE SEQUENCE [LARGE SCALE GENOMIC DNA]</scope>
    <source>
        <strain evidence="3">KH87</strain>
    </source>
</reference>
<dbReference type="RefSeq" id="WP_070048126.1">
    <property type="nucleotide sequence ID" value="NZ_CBCSDO010000001.1"/>
</dbReference>
<keyword evidence="3" id="KW-1185">Reference proteome</keyword>
<evidence type="ECO:0000259" key="1">
    <source>
        <dbReference type="Pfam" id="PF00578"/>
    </source>
</evidence>